<sequence length="244" mass="27734">MAYPLKWLSSKEARVLLLHRMQLTWDSTWAQMWSSLSILHQEAGFHLALCIPNVLVCQVHADLSTIISTFSPDMLPAYLHQKIPSTKAQAHFNKCIVYPQLWREAFESAGSIDVECQPLNASEEDGPTVKCYVSVKIDDNTKVAKVPLQPNPMKKFRNRKAIICPVCCTTYSGGQKQRLFDHFKAAHSQLPDDKRRRMEGLLKAMFPEWGTKLPKKTCIRCGKLVARSMNKHQQSSACKLPEHT</sequence>
<evidence type="ECO:0000313" key="1">
    <source>
        <dbReference type="Proteomes" id="UP000515158"/>
    </source>
</evidence>
<gene>
    <name evidence="2" type="primary">LOC117652666</name>
</gene>
<name>A0A6P9A7W4_THRPL</name>
<keyword evidence="1" id="KW-1185">Reference proteome</keyword>
<protein>
    <submittedName>
        <fullName evidence="2">Uncharacterized protein LOC117652666</fullName>
    </submittedName>
</protein>
<dbReference type="Proteomes" id="UP000515158">
    <property type="component" value="Unplaced"/>
</dbReference>
<dbReference type="OrthoDB" id="10527843at2759"/>
<evidence type="ECO:0000313" key="2">
    <source>
        <dbReference type="RefSeq" id="XP_034253640.1"/>
    </source>
</evidence>
<organism evidence="2">
    <name type="scientific">Thrips palmi</name>
    <name type="common">Melon thrips</name>
    <dbReference type="NCBI Taxonomy" id="161013"/>
    <lineage>
        <taxon>Eukaryota</taxon>
        <taxon>Metazoa</taxon>
        <taxon>Ecdysozoa</taxon>
        <taxon>Arthropoda</taxon>
        <taxon>Hexapoda</taxon>
        <taxon>Insecta</taxon>
        <taxon>Pterygota</taxon>
        <taxon>Neoptera</taxon>
        <taxon>Paraneoptera</taxon>
        <taxon>Thysanoptera</taxon>
        <taxon>Terebrantia</taxon>
        <taxon>Thripoidea</taxon>
        <taxon>Thripidae</taxon>
        <taxon>Thrips</taxon>
    </lineage>
</organism>
<proteinExistence type="predicted"/>
<dbReference type="InParanoid" id="A0A6P9A7W4"/>
<dbReference type="RefSeq" id="XP_034253640.1">
    <property type="nucleotide sequence ID" value="XM_034397749.1"/>
</dbReference>
<dbReference type="GeneID" id="117652666"/>
<reference evidence="2" key="1">
    <citation type="submission" date="2025-08" db="UniProtKB">
        <authorList>
            <consortium name="RefSeq"/>
        </authorList>
    </citation>
    <scope>IDENTIFICATION</scope>
    <source>
        <tissue evidence="2">Total insect</tissue>
    </source>
</reference>
<dbReference type="KEGG" id="tpal:117652666"/>
<dbReference type="AlphaFoldDB" id="A0A6P9A7W4"/>
<accession>A0A6P9A7W4</accession>